<dbReference type="Pfam" id="PF00625">
    <property type="entry name" value="Guanylate_kin"/>
    <property type="match status" value="1"/>
</dbReference>
<dbReference type="Gene3D" id="2.30.30.40">
    <property type="entry name" value="SH3 Domains"/>
    <property type="match status" value="1"/>
</dbReference>
<dbReference type="SUPFAM" id="SSF52540">
    <property type="entry name" value="P-loop containing nucleoside triphosphate hydrolases"/>
    <property type="match status" value="1"/>
</dbReference>
<organism evidence="4">
    <name type="scientific">Hymenolepis diminuta</name>
    <name type="common">Rat tapeworm</name>
    <dbReference type="NCBI Taxonomy" id="6216"/>
    <lineage>
        <taxon>Eukaryota</taxon>
        <taxon>Metazoa</taxon>
        <taxon>Spiralia</taxon>
        <taxon>Lophotrochozoa</taxon>
        <taxon>Platyhelminthes</taxon>
        <taxon>Cestoda</taxon>
        <taxon>Eucestoda</taxon>
        <taxon>Cyclophyllidea</taxon>
        <taxon>Hymenolepididae</taxon>
        <taxon>Hymenolepis</taxon>
    </lineage>
</organism>
<dbReference type="Gene3D" id="3.40.50.300">
    <property type="entry name" value="P-loop containing nucleotide triphosphate hydrolases"/>
    <property type="match status" value="1"/>
</dbReference>
<dbReference type="WBParaSite" id="HDID_0000439001-mRNA-1">
    <property type="protein sequence ID" value="HDID_0000439001-mRNA-1"/>
    <property type="gene ID" value="HDID_0000439001"/>
</dbReference>
<evidence type="ECO:0000313" key="2">
    <source>
        <dbReference type="EMBL" id="VDL48475.1"/>
    </source>
</evidence>
<reference evidence="4" key="1">
    <citation type="submission" date="2017-02" db="UniProtKB">
        <authorList>
            <consortium name="WormBaseParasite"/>
        </authorList>
    </citation>
    <scope>IDENTIFICATION</scope>
</reference>
<proteinExistence type="predicted"/>
<dbReference type="InterPro" id="IPR027417">
    <property type="entry name" value="P-loop_NTPase"/>
</dbReference>
<dbReference type="PANTHER" id="PTHR23122">
    <property type="entry name" value="MEMBRANE-ASSOCIATED GUANYLATE KINASE MAGUK"/>
    <property type="match status" value="1"/>
</dbReference>
<dbReference type="Proteomes" id="UP000274504">
    <property type="component" value="Unassembled WGS sequence"/>
</dbReference>
<protein>
    <submittedName>
        <fullName evidence="4">Guanylate kinase-like domain-containing protein</fullName>
    </submittedName>
</protein>
<dbReference type="AlphaFoldDB" id="A0A0R3SHH5"/>
<dbReference type="EMBL" id="UYSG01001659">
    <property type="protein sequence ID" value="VDL48475.1"/>
    <property type="molecule type" value="Genomic_DNA"/>
</dbReference>
<evidence type="ECO:0000313" key="3">
    <source>
        <dbReference type="Proteomes" id="UP000274504"/>
    </source>
</evidence>
<dbReference type="OrthoDB" id="78824at2759"/>
<dbReference type="InterPro" id="IPR050716">
    <property type="entry name" value="MAGUK"/>
</dbReference>
<evidence type="ECO:0000259" key="1">
    <source>
        <dbReference type="PROSITE" id="PS50052"/>
    </source>
</evidence>
<feature type="domain" description="Guanylate kinase-like" evidence="1">
    <location>
        <begin position="16"/>
        <end position="189"/>
    </location>
</feature>
<name>A0A0R3SHH5_HYMDI</name>
<dbReference type="Gene3D" id="3.30.63.10">
    <property type="entry name" value="Guanylate Kinase phosphate binding domain"/>
    <property type="match status" value="1"/>
</dbReference>
<sequence>MSRTYEIVHPVTLKMARPLIIFGPLKERITEELLKSEEFATCIQHTSRPPQDGEVDGVDHHFYPSKEAMQADISAGKFVDVTVQSDHFYGTSLQSILDVLQSGRICILDVNIVAIYRLQTACLHPISILFRPETITHCRGLQRRLTLDQARKVYESCTRMESEYWYLFTAILGLESLDSAMVSIDRVLQQHRGPQVWLPADQTLRNVEKESQATS</sequence>
<dbReference type="SMART" id="SM00072">
    <property type="entry name" value="GuKc"/>
    <property type="match status" value="1"/>
</dbReference>
<dbReference type="InterPro" id="IPR008144">
    <property type="entry name" value="Guanylate_kin-like_dom"/>
</dbReference>
<evidence type="ECO:0000313" key="4">
    <source>
        <dbReference type="WBParaSite" id="HDID_0000439001-mRNA-1"/>
    </source>
</evidence>
<reference evidence="2 3" key="2">
    <citation type="submission" date="2018-11" db="EMBL/GenBank/DDBJ databases">
        <authorList>
            <consortium name="Pathogen Informatics"/>
        </authorList>
    </citation>
    <scope>NUCLEOTIDE SEQUENCE [LARGE SCALE GENOMIC DNA]</scope>
</reference>
<dbReference type="InterPro" id="IPR008145">
    <property type="entry name" value="GK/Ca_channel_bsu"/>
</dbReference>
<accession>A0A0R3SHH5</accession>
<dbReference type="STRING" id="6216.A0A0R3SHH5"/>
<gene>
    <name evidence="2" type="ORF">HDID_LOCUS4388</name>
</gene>
<dbReference type="PROSITE" id="PS50052">
    <property type="entry name" value="GUANYLATE_KINASE_2"/>
    <property type="match status" value="1"/>
</dbReference>